<accession>A0A1M4WAR8</accession>
<gene>
    <name evidence="2" type="ORF">SAMN02745164_01134</name>
</gene>
<feature type="domain" description="Rubrerythrin diiron-binding" evidence="1">
    <location>
        <begin position="8"/>
        <end position="66"/>
    </location>
</feature>
<dbReference type="InterPro" id="IPR003251">
    <property type="entry name" value="Rr_diiron-bd_dom"/>
</dbReference>
<dbReference type="RefSeq" id="WP_072864345.1">
    <property type="nucleotide sequence ID" value="NZ_FQUI01000015.1"/>
</dbReference>
<dbReference type="InterPro" id="IPR012347">
    <property type="entry name" value="Ferritin-like"/>
</dbReference>
<evidence type="ECO:0000313" key="3">
    <source>
        <dbReference type="Proteomes" id="UP000184334"/>
    </source>
</evidence>
<dbReference type="GO" id="GO:0046872">
    <property type="term" value="F:metal ion binding"/>
    <property type="evidence" value="ECO:0007669"/>
    <property type="project" value="InterPro"/>
</dbReference>
<evidence type="ECO:0000259" key="1">
    <source>
        <dbReference type="Pfam" id="PF02915"/>
    </source>
</evidence>
<dbReference type="SUPFAM" id="SSF47240">
    <property type="entry name" value="Ferritin-like"/>
    <property type="match status" value="1"/>
</dbReference>
<comment type="caution">
    <text evidence="2">The sequence shown here is derived from an EMBL/GenBank/DDBJ whole genome shotgun (WGS) entry which is preliminary data.</text>
</comment>
<keyword evidence="3" id="KW-1185">Reference proteome</keyword>
<dbReference type="EMBL" id="FQUI01000015">
    <property type="protein sequence ID" value="SHE78361.1"/>
    <property type="molecule type" value="Genomic_DNA"/>
</dbReference>
<dbReference type="Gene3D" id="1.20.1260.10">
    <property type="match status" value="1"/>
</dbReference>
<dbReference type="Pfam" id="PF02915">
    <property type="entry name" value="Rubrerythrin"/>
    <property type="match status" value="1"/>
</dbReference>
<sequence>MNDGILGILNYALAKEIEGKDFYKTKLKTVSNIQLKEIFSMLVEMEQGHANYIKKLIEKYENEKKLDIFF</sequence>
<dbReference type="STRING" id="1122195.SAMN02745164_01134"/>
<dbReference type="GO" id="GO:0016491">
    <property type="term" value="F:oxidoreductase activity"/>
    <property type="evidence" value="ECO:0007669"/>
    <property type="project" value="InterPro"/>
</dbReference>
<dbReference type="Proteomes" id="UP000184334">
    <property type="component" value="Unassembled WGS sequence"/>
</dbReference>
<reference evidence="2" key="1">
    <citation type="submission" date="2016-11" db="EMBL/GenBank/DDBJ databases">
        <authorList>
            <person name="Varghese N."/>
            <person name="Submissions S."/>
        </authorList>
    </citation>
    <scope>NUCLEOTIDE SEQUENCE [LARGE SCALE GENOMIC DNA]</scope>
    <source>
        <strain evidence="2">DSM 16785</strain>
    </source>
</reference>
<name>A0A1M4WAR8_MARH1</name>
<dbReference type="InterPro" id="IPR009078">
    <property type="entry name" value="Ferritin-like_SF"/>
</dbReference>
<protein>
    <submittedName>
        <fullName evidence="2">Rubrerythrin</fullName>
    </submittedName>
</protein>
<dbReference type="AlphaFoldDB" id="A0A1M4WAR8"/>
<evidence type="ECO:0000313" key="2">
    <source>
        <dbReference type="EMBL" id="SHE78361.1"/>
    </source>
</evidence>
<proteinExistence type="predicted"/>
<organism evidence="2 3">
    <name type="scientific">Marinitoga hydrogenitolerans (strain DSM 16785 / JCM 12826 / AT1271)</name>
    <dbReference type="NCBI Taxonomy" id="1122195"/>
    <lineage>
        <taxon>Bacteria</taxon>
        <taxon>Thermotogati</taxon>
        <taxon>Thermotogota</taxon>
        <taxon>Thermotogae</taxon>
        <taxon>Petrotogales</taxon>
        <taxon>Petrotogaceae</taxon>
        <taxon>Marinitoga</taxon>
    </lineage>
</organism>